<dbReference type="Pfam" id="PF00067">
    <property type="entry name" value="p450"/>
    <property type="match status" value="2"/>
</dbReference>
<accession>A0ABD2ADS2</accession>
<protein>
    <submittedName>
        <fullName evidence="15">Cytochrome P450 6k1-like</fullName>
    </submittedName>
</protein>
<dbReference type="GO" id="GO:0005789">
    <property type="term" value="C:endoplasmic reticulum membrane"/>
    <property type="evidence" value="ECO:0007669"/>
    <property type="project" value="UniProtKB-SubCell"/>
</dbReference>
<evidence type="ECO:0000256" key="8">
    <source>
        <dbReference type="ARBA" id="ARBA00022848"/>
    </source>
</evidence>
<evidence type="ECO:0000256" key="4">
    <source>
        <dbReference type="ARBA" id="ARBA00010617"/>
    </source>
</evidence>
<evidence type="ECO:0000256" key="6">
    <source>
        <dbReference type="ARBA" id="ARBA00022723"/>
    </source>
</evidence>
<sequence length="976" mass="113331">MIVVGNIIVTLALIAIVAYFFKIYAKYKLNYWKRRGVESLPTDLIFGNFKNAILFRSAPGWHLGQIYKKSNQDAPYVGFYIFHKPCLLLRDPDIIKQIMIRDFDNFSDRHFAGSNQKDSIGMKNLFGLKNPAWKYLRSKITPTLTRGKLKQMFPLMTEIGNPMMDYLKGQPTNENDVKFVDAQELSYKYTTDLIASIALGTKMDSFNYPNAEFSAAVSEFFHGFKRMVALVTVFFIPELVEIIGTKMLFNSNFVRKIFWDTMENRERTGEKRGDFIDSLIQLKNGKQNMDYKFEGENLLYQSGTFFSGFESSSTCMSFTLMELANNMECQERARKDINKAIDKYGWSYEAFNEMKYLDQAIAEGLRLHPPVSTLDRYTRQDYQIPGTNTIIEKGTPIYVSLYGLQEDPKYFDNPEVYNPDRFVDGNIISDAYIPFGIGPRMCVGMKIGQLHAKVVLAFLLREYTIWQEEKDKSVLDPRTGFVSNGLLFILTLTFLLYLWMKHRYSYWKRRGVPFVPIYSLLRHFKDTFFMRKSMSMVLGDLYFQANDEDKFIGIYILHKPFLLIRDKDLIKSMLIKDFDVFCNRYFTIKSSKDLATVNLFSVNNPTWKHLRIKMSPVFTSGKIKKLFYLMLETSEAMKDFLQGQLDNSSTVTIDAKDVFMKYSTDIISTVAFGIRTNSFKEPEFYLQSRLPFKPTLRSMFTMMLAFFFPELTDKVDFKMMGEAREYFNKVFWDTFNEREKSGMKRGDLIDYLIELKNEKQNDEFKFEGNILLGQSLIFFIAGRESTTTTICYALAELAKQPQLQNRLRQEIREILKSNGFNYEAVQKMKYLDQVISETLRLYPPAPIIDRVATRDYVIPGTNVVLEKGTPVYAVLTGIHLDPKNFPDPLRFDPDRFSNERKGDIPAYTYMPFGEGPRICIAMRVGLLQTAVAIITVINNYEVSLDLKGNYKPDPRNMFLTPSDNFLLHLKKITVDD</sequence>
<dbReference type="InterPro" id="IPR002401">
    <property type="entry name" value="Cyt_P450_E_grp-I"/>
</dbReference>
<comment type="subcellular location">
    <subcellularLocation>
        <location evidence="3">Endoplasmic reticulum membrane</location>
        <topology evidence="3">Peripheral membrane protein</topology>
    </subcellularLocation>
    <subcellularLocation>
        <location evidence="2">Microsome membrane</location>
        <topology evidence="2">Peripheral membrane protein</topology>
    </subcellularLocation>
</comment>
<comment type="caution">
    <text evidence="15">The sequence shown here is derived from an EMBL/GenBank/DDBJ whole genome shotgun (WGS) entry which is preliminary data.</text>
</comment>
<evidence type="ECO:0000256" key="2">
    <source>
        <dbReference type="ARBA" id="ARBA00004174"/>
    </source>
</evidence>
<dbReference type="CDD" id="cd11056">
    <property type="entry name" value="CYP6-like"/>
    <property type="match status" value="2"/>
</dbReference>
<evidence type="ECO:0000256" key="13">
    <source>
        <dbReference type="PIRSR" id="PIRSR602401-1"/>
    </source>
</evidence>
<dbReference type="FunFam" id="1.10.630.10:FF:000182">
    <property type="entry name" value="Cytochrome P450 3A4"/>
    <property type="match status" value="1"/>
</dbReference>
<dbReference type="GO" id="GO:0004497">
    <property type="term" value="F:monooxygenase activity"/>
    <property type="evidence" value="ECO:0007669"/>
    <property type="project" value="UniProtKB-KW"/>
</dbReference>
<dbReference type="Proteomes" id="UP001607302">
    <property type="component" value="Unassembled WGS sequence"/>
</dbReference>
<dbReference type="FunFam" id="1.10.630.10:FF:000042">
    <property type="entry name" value="Cytochrome P450"/>
    <property type="match status" value="1"/>
</dbReference>
<feature type="binding site" description="axial binding residue" evidence="13">
    <location>
        <position position="919"/>
    </location>
    <ligand>
        <name>heme</name>
        <dbReference type="ChEBI" id="CHEBI:30413"/>
    </ligand>
    <ligandPart>
        <name>Fe</name>
        <dbReference type="ChEBI" id="CHEBI:18248"/>
    </ligandPart>
</feature>
<keyword evidence="16" id="KW-1185">Reference proteome</keyword>
<dbReference type="PROSITE" id="PS00086">
    <property type="entry name" value="CYTOCHROME_P450"/>
    <property type="match status" value="2"/>
</dbReference>
<evidence type="ECO:0000256" key="9">
    <source>
        <dbReference type="ARBA" id="ARBA00023002"/>
    </source>
</evidence>
<dbReference type="PRINTS" id="PR00385">
    <property type="entry name" value="P450"/>
</dbReference>
<reference evidence="15 16" key="1">
    <citation type="journal article" date="2024" name="Ann. Entomol. Soc. Am.">
        <title>Genomic analyses of the southern and eastern yellowjacket wasps (Hymenoptera: Vespidae) reveal evolutionary signatures of social life.</title>
        <authorList>
            <person name="Catto M.A."/>
            <person name="Caine P.B."/>
            <person name="Orr S.E."/>
            <person name="Hunt B.G."/>
            <person name="Goodisman M.A.D."/>
        </authorList>
    </citation>
    <scope>NUCLEOTIDE SEQUENCE [LARGE SCALE GENOMIC DNA]</scope>
    <source>
        <strain evidence="15">233</strain>
        <tissue evidence="15">Head and thorax</tissue>
    </source>
</reference>
<evidence type="ECO:0000256" key="10">
    <source>
        <dbReference type="ARBA" id="ARBA00023004"/>
    </source>
</evidence>
<feature type="transmembrane region" description="Helical" evidence="14">
    <location>
        <begin position="481"/>
        <end position="500"/>
    </location>
</feature>
<keyword evidence="12 14" id="KW-0472">Membrane</keyword>
<keyword evidence="7" id="KW-0256">Endoplasmic reticulum</keyword>
<keyword evidence="6 13" id="KW-0479">Metal-binding</keyword>
<feature type="transmembrane region" description="Helical" evidence="14">
    <location>
        <begin position="6"/>
        <end position="25"/>
    </location>
</feature>
<evidence type="ECO:0000256" key="11">
    <source>
        <dbReference type="ARBA" id="ARBA00023033"/>
    </source>
</evidence>
<dbReference type="SUPFAM" id="SSF48264">
    <property type="entry name" value="Cytochrome P450"/>
    <property type="match status" value="2"/>
</dbReference>
<dbReference type="Gene3D" id="1.10.630.10">
    <property type="entry name" value="Cytochrome P450"/>
    <property type="match status" value="2"/>
</dbReference>
<dbReference type="InterPro" id="IPR050476">
    <property type="entry name" value="Insect_CytP450_Detox"/>
</dbReference>
<keyword evidence="8" id="KW-0492">Microsome</keyword>
<evidence type="ECO:0000256" key="1">
    <source>
        <dbReference type="ARBA" id="ARBA00001971"/>
    </source>
</evidence>
<evidence type="ECO:0000256" key="3">
    <source>
        <dbReference type="ARBA" id="ARBA00004406"/>
    </source>
</evidence>
<evidence type="ECO:0000313" key="16">
    <source>
        <dbReference type="Proteomes" id="UP001607302"/>
    </source>
</evidence>
<dbReference type="PANTHER" id="PTHR24292:SF45">
    <property type="entry name" value="CYTOCHROME P450 6G1-RELATED"/>
    <property type="match status" value="1"/>
</dbReference>
<comment type="cofactor">
    <cofactor evidence="1 13">
        <name>heme</name>
        <dbReference type="ChEBI" id="CHEBI:30413"/>
    </cofactor>
</comment>
<dbReference type="PRINTS" id="PR00463">
    <property type="entry name" value="EP450I"/>
</dbReference>
<dbReference type="InterPro" id="IPR036396">
    <property type="entry name" value="Cyt_P450_sf"/>
</dbReference>
<keyword evidence="9" id="KW-0560">Oxidoreductase</keyword>
<dbReference type="GO" id="GO:0046872">
    <property type="term" value="F:metal ion binding"/>
    <property type="evidence" value="ECO:0007669"/>
    <property type="project" value="UniProtKB-KW"/>
</dbReference>
<dbReference type="InterPro" id="IPR001128">
    <property type="entry name" value="Cyt_P450"/>
</dbReference>
<keyword evidence="11" id="KW-0503">Monooxygenase</keyword>
<dbReference type="InterPro" id="IPR017972">
    <property type="entry name" value="Cyt_P450_CS"/>
</dbReference>
<keyword evidence="14" id="KW-1133">Transmembrane helix</keyword>
<proteinExistence type="inferred from homology"/>
<name>A0ABD2ADS2_VESSQ</name>
<organism evidence="15 16">
    <name type="scientific">Vespula squamosa</name>
    <name type="common">Southern yellow jacket</name>
    <name type="synonym">Wasp</name>
    <dbReference type="NCBI Taxonomy" id="30214"/>
    <lineage>
        <taxon>Eukaryota</taxon>
        <taxon>Metazoa</taxon>
        <taxon>Ecdysozoa</taxon>
        <taxon>Arthropoda</taxon>
        <taxon>Hexapoda</taxon>
        <taxon>Insecta</taxon>
        <taxon>Pterygota</taxon>
        <taxon>Neoptera</taxon>
        <taxon>Endopterygota</taxon>
        <taxon>Hymenoptera</taxon>
        <taxon>Apocrita</taxon>
        <taxon>Aculeata</taxon>
        <taxon>Vespoidea</taxon>
        <taxon>Vespidae</taxon>
        <taxon>Vespinae</taxon>
        <taxon>Vespula</taxon>
    </lineage>
</organism>
<evidence type="ECO:0000256" key="12">
    <source>
        <dbReference type="ARBA" id="ARBA00023136"/>
    </source>
</evidence>
<dbReference type="PANTHER" id="PTHR24292">
    <property type="entry name" value="CYTOCHROME P450"/>
    <property type="match status" value="1"/>
</dbReference>
<dbReference type="AlphaFoldDB" id="A0ABD2ADS2"/>
<comment type="similarity">
    <text evidence="4">Belongs to the cytochrome P450 family.</text>
</comment>
<gene>
    <name evidence="15" type="ORF">V1478_011192</name>
</gene>
<evidence type="ECO:0000256" key="14">
    <source>
        <dbReference type="SAM" id="Phobius"/>
    </source>
</evidence>
<evidence type="ECO:0000256" key="7">
    <source>
        <dbReference type="ARBA" id="ARBA00022824"/>
    </source>
</evidence>
<keyword evidence="10 13" id="KW-0408">Iron</keyword>
<feature type="transmembrane region" description="Helical" evidence="14">
    <location>
        <begin position="228"/>
        <end position="249"/>
    </location>
</feature>
<dbReference type="EMBL" id="JAUDFV010000151">
    <property type="protein sequence ID" value="KAL2718773.1"/>
    <property type="molecule type" value="Genomic_DNA"/>
</dbReference>
<keyword evidence="14" id="KW-0812">Transmembrane</keyword>
<keyword evidence="5 13" id="KW-0349">Heme</keyword>
<evidence type="ECO:0000256" key="5">
    <source>
        <dbReference type="ARBA" id="ARBA00022617"/>
    </source>
</evidence>
<evidence type="ECO:0000313" key="15">
    <source>
        <dbReference type="EMBL" id="KAL2718773.1"/>
    </source>
</evidence>